<accession>A0A699IVJ6</accession>
<sequence>MLDPLMHLLEPLIQMCMLISLVCIPMTEFGGIGPSELANGRYVDGASELVMVLDGDVVIAANQASSNLAKDIYNQHQKDFAEQLGSSHGVGSS</sequence>
<evidence type="ECO:0000313" key="1">
    <source>
        <dbReference type="EMBL" id="GEZ89543.1"/>
    </source>
</evidence>
<dbReference type="AlphaFoldDB" id="A0A699IVJ6"/>
<gene>
    <name evidence="1" type="ORF">Tci_561516</name>
</gene>
<reference evidence="1" key="1">
    <citation type="journal article" date="2019" name="Sci. Rep.">
        <title>Draft genome of Tanacetum cinerariifolium, the natural source of mosquito coil.</title>
        <authorList>
            <person name="Yamashiro T."/>
            <person name="Shiraishi A."/>
            <person name="Satake H."/>
            <person name="Nakayama K."/>
        </authorList>
    </citation>
    <scope>NUCLEOTIDE SEQUENCE</scope>
</reference>
<protein>
    <submittedName>
        <fullName evidence="1">Uncharacterized protein</fullName>
    </submittedName>
</protein>
<name>A0A699IVJ6_TANCI</name>
<comment type="caution">
    <text evidence="1">The sequence shown here is derived from an EMBL/GenBank/DDBJ whole genome shotgun (WGS) entry which is preliminary data.</text>
</comment>
<dbReference type="EMBL" id="BKCJ010338643">
    <property type="protein sequence ID" value="GEZ89543.1"/>
    <property type="molecule type" value="Genomic_DNA"/>
</dbReference>
<organism evidence="1">
    <name type="scientific">Tanacetum cinerariifolium</name>
    <name type="common">Dalmatian daisy</name>
    <name type="synonym">Chrysanthemum cinerariifolium</name>
    <dbReference type="NCBI Taxonomy" id="118510"/>
    <lineage>
        <taxon>Eukaryota</taxon>
        <taxon>Viridiplantae</taxon>
        <taxon>Streptophyta</taxon>
        <taxon>Embryophyta</taxon>
        <taxon>Tracheophyta</taxon>
        <taxon>Spermatophyta</taxon>
        <taxon>Magnoliopsida</taxon>
        <taxon>eudicotyledons</taxon>
        <taxon>Gunneridae</taxon>
        <taxon>Pentapetalae</taxon>
        <taxon>asterids</taxon>
        <taxon>campanulids</taxon>
        <taxon>Asterales</taxon>
        <taxon>Asteraceae</taxon>
        <taxon>Asteroideae</taxon>
        <taxon>Anthemideae</taxon>
        <taxon>Anthemidinae</taxon>
        <taxon>Tanacetum</taxon>
    </lineage>
</organism>
<proteinExistence type="predicted"/>